<dbReference type="Gene3D" id="3.90.840.10">
    <property type="entry name" value="Thiol-activated cytolysin superfamily/Thiol-activated cytolysin, alpha-beta domain"/>
    <property type="match status" value="1"/>
</dbReference>
<dbReference type="InterPro" id="IPR036359">
    <property type="entry name" value="Thiol_cytolysin_sf"/>
</dbReference>
<sequence length="296" mass="32761">MLVTDPNIIYVGAAFPESEFGGGFGKEILYERNPIDIATSFPDSYIGEITRPTGSIGYKLFMKEVLRSQEYKNYLTSKARESMSFSCTEFYSYSDIEKAFATNSGLGSIFSAKVKSNSKKTNIKSRLLGQLISKNFSVTMDLPSSGFFKDRNNDYSSENPVFIRSISYGKIALLAIESEYSFEEVKKALEAGIKFKIFSAGGNYTSKDVEILQKSTITIYVISDNTEGDANQYFSSLDEIQNAFKVSYSQYAPGLPIICKGCYTKDHSVFNIYVPVPRDPGNTNGGRHSGGGTGRH</sequence>
<proteinExistence type="predicted"/>
<protein>
    <submittedName>
        <fullName evidence="1">Uncharacterized protein</fullName>
    </submittedName>
</protein>
<dbReference type="InterPro" id="IPR001869">
    <property type="entry name" value="Thiol_cytolysin"/>
</dbReference>
<dbReference type="Proteomes" id="UP000297149">
    <property type="component" value="Chromosome"/>
</dbReference>
<keyword evidence="2" id="KW-1185">Reference proteome</keyword>
<dbReference type="EMBL" id="CP039396">
    <property type="protein sequence ID" value="QCD41987.1"/>
    <property type="molecule type" value="Genomic_DNA"/>
</dbReference>
<evidence type="ECO:0000313" key="1">
    <source>
        <dbReference type="EMBL" id="QCD41987.1"/>
    </source>
</evidence>
<reference evidence="2" key="1">
    <citation type="submission" date="2019-02" db="EMBL/GenBank/DDBJ databases">
        <title>Isolation and identification of novel species under the genus Muribaculum.</title>
        <authorList>
            <person name="Miyake S."/>
            <person name="Ding Y."/>
            <person name="Low A."/>
            <person name="Soh M."/>
            <person name="Seedorf H."/>
        </authorList>
    </citation>
    <scope>NUCLEOTIDE SEQUENCE [LARGE SCALE GENOMIC DNA]</scope>
    <source>
        <strain evidence="2">H5</strain>
    </source>
</reference>
<dbReference type="KEGG" id="ddb:E7747_06680"/>
<evidence type="ECO:0000313" key="2">
    <source>
        <dbReference type="Proteomes" id="UP000297149"/>
    </source>
</evidence>
<organism evidence="1 2">
    <name type="scientific">Duncaniella dubosii</name>
    <dbReference type="NCBI Taxonomy" id="2518971"/>
    <lineage>
        <taxon>Bacteria</taxon>
        <taxon>Pseudomonadati</taxon>
        <taxon>Bacteroidota</taxon>
        <taxon>Bacteroidia</taxon>
        <taxon>Bacteroidales</taxon>
        <taxon>Muribaculaceae</taxon>
        <taxon>Duncaniella</taxon>
    </lineage>
</organism>
<dbReference type="Pfam" id="PF01289">
    <property type="entry name" value="Thiol_cytolysin"/>
    <property type="match status" value="1"/>
</dbReference>
<accession>A0A4P7W2B7</accession>
<dbReference type="Gene3D" id="3.40.30.40">
    <property type="entry name" value="Perfringolysin"/>
    <property type="match status" value="1"/>
</dbReference>
<name>A0A4P7W2B7_9BACT</name>
<dbReference type="GO" id="GO:0015485">
    <property type="term" value="F:cholesterol binding"/>
    <property type="evidence" value="ECO:0007669"/>
    <property type="project" value="InterPro"/>
</dbReference>
<dbReference type="AlphaFoldDB" id="A0A4P7W2B7"/>
<gene>
    <name evidence="1" type="ORF">E7747_06680</name>
</gene>
<dbReference type="InterPro" id="IPR036363">
    <property type="entry name" value="Thiol_cytolysin_ab_sf"/>
</dbReference>
<dbReference type="SUPFAM" id="SSF56978">
    <property type="entry name" value="Perfringolysin"/>
    <property type="match status" value="1"/>
</dbReference>